<evidence type="ECO:0000256" key="2">
    <source>
        <dbReference type="SAM" id="MobiDB-lite"/>
    </source>
</evidence>
<dbReference type="Gene3D" id="1.10.443.10">
    <property type="entry name" value="Intergrase catalytic core"/>
    <property type="match status" value="1"/>
</dbReference>
<dbReference type="PROSITE" id="PS51898">
    <property type="entry name" value="TYR_RECOMBINASE"/>
    <property type="match status" value="1"/>
</dbReference>
<dbReference type="AlphaFoldDB" id="A0AAU8CA23"/>
<organism evidence="4">
    <name type="scientific">Sulfitobacter sp. TCYB15</name>
    <dbReference type="NCBI Taxonomy" id="3229275"/>
    <lineage>
        <taxon>Bacteria</taxon>
        <taxon>Pseudomonadati</taxon>
        <taxon>Pseudomonadota</taxon>
        <taxon>Alphaproteobacteria</taxon>
        <taxon>Rhodobacterales</taxon>
        <taxon>Roseobacteraceae</taxon>
        <taxon>Sulfitobacter</taxon>
    </lineage>
</organism>
<keyword evidence="4" id="KW-0614">Plasmid</keyword>
<reference evidence="4" key="2">
    <citation type="submission" date="2024-06" db="EMBL/GenBank/DDBJ databases">
        <authorList>
            <person name="Deng Y."/>
        </authorList>
    </citation>
    <scope>NUCLEOTIDE SEQUENCE</scope>
    <source>
        <strain evidence="4">TCYB15</strain>
        <plasmid evidence="4">pZYJ04</plasmid>
    </source>
</reference>
<evidence type="ECO:0000256" key="1">
    <source>
        <dbReference type="ARBA" id="ARBA00023172"/>
    </source>
</evidence>
<geneLocation type="plasmid" evidence="4">
    <name>pZYJ04</name>
</geneLocation>
<sequence length="462" mass="51743">MVAGFPMNSLKEAAAAIASSNPTPSERLLNDSLIAYAFAQEANRLYAPEDLIASGTWQKYEVRAAALAKKSPRDNPYEAFLRIDRAGGWETVNTRQAHRSALVRLAAQSVIEGAPSFWKHYISQKPTAKATLQLNEWLRKSSDRALVARFVAAQRPLDKTEYDSFRSAVNFLVAQPPDPSHQALRKNKSDRSVKSKRKPNAQIASLRALNKHQDRKRKADPTYCWLDTYWRLVLADDDTGDLQRAMIATLILTGCRPVEFSCRLGVEVSIADVDAAKRLTFKIHGAKTATNKELSVEPKGQAMRQITLSCHSPEALWLHRHISRSAESRLVFGQAADPYSLSGKLLSIAEQERLLTNSLGKRVKKIGSRAFPRLKHNVTPYVFRHAFADAMKTEGRFDERARAAALGQQSTRTLGYYGGSNRRRKTQSVRSLQIVRIEASSPVREYSRSFPNDVGTNSRPRL</sequence>
<dbReference type="GO" id="GO:0003677">
    <property type="term" value="F:DNA binding"/>
    <property type="evidence" value="ECO:0007669"/>
    <property type="project" value="InterPro"/>
</dbReference>
<reference evidence="4" key="1">
    <citation type="journal article" date="2020" name="Int. J. Syst. Evol. Microbiol.">
        <title>Notification of changes in taxonomic opinion previously published outside the IJSEM.</title>
        <authorList>
            <person name="Oren A."/>
            <person name="Garrity G."/>
        </authorList>
    </citation>
    <scope>NUCLEOTIDE SEQUENCE</scope>
    <source>
        <strain evidence="4">TCYB15</strain>
    </source>
</reference>
<dbReference type="KEGG" id="suly:ABM428_17670"/>
<dbReference type="GO" id="GO:0015074">
    <property type="term" value="P:DNA integration"/>
    <property type="evidence" value="ECO:0007669"/>
    <property type="project" value="InterPro"/>
</dbReference>
<gene>
    <name evidence="4" type="ORF">ABM428_17670</name>
</gene>
<dbReference type="InterPro" id="IPR011010">
    <property type="entry name" value="DNA_brk_join_enz"/>
</dbReference>
<dbReference type="SUPFAM" id="SSF56349">
    <property type="entry name" value="DNA breaking-rejoining enzymes"/>
    <property type="match status" value="1"/>
</dbReference>
<evidence type="ECO:0000259" key="3">
    <source>
        <dbReference type="PROSITE" id="PS51898"/>
    </source>
</evidence>
<dbReference type="CDD" id="cd00397">
    <property type="entry name" value="DNA_BRE_C"/>
    <property type="match status" value="1"/>
</dbReference>
<dbReference type="EMBL" id="CP159197">
    <property type="protein sequence ID" value="XCF12283.1"/>
    <property type="molecule type" value="Genomic_DNA"/>
</dbReference>
<dbReference type="GO" id="GO:0006310">
    <property type="term" value="P:DNA recombination"/>
    <property type="evidence" value="ECO:0007669"/>
    <property type="project" value="UniProtKB-KW"/>
</dbReference>
<dbReference type="InterPro" id="IPR002104">
    <property type="entry name" value="Integrase_catalytic"/>
</dbReference>
<dbReference type="InterPro" id="IPR013762">
    <property type="entry name" value="Integrase-like_cat_sf"/>
</dbReference>
<name>A0AAU8CA23_9RHOB</name>
<feature type="region of interest" description="Disordered" evidence="2">
    <location>
        <begin position="177"/>
        <end position="200"/>
    </location>
</feature>
<accession>A0AAU8CA23</accession>
<dbReference type="RefSeq" id="WP_353628694.1">
    <property type="nucleotide sequence ID" value="NZ_CP159197.1"/>
</dbReference>
<protein>
    <submittedName>
        <fullName evidence="4">Site-specific integrase</fullName>
    </submittedName>
</protein>
<feature type="domain" description="Tyr recombinase" evidence="3">
    <location>
        <begin position="219"/>
        <end position="430"/>
    </location>
</feature>
<keyword evidence="1" id="KW-0233">DNA recombination</keyword>
<proteinExistence type="predicted"/>
<evidence type="ECO:0000313" key="4">
    <source>
        <dbReference type="EMBL" id="XCF12283.1"/>
    </source>
</evidence>